<organism evidence="3 4">
    <name type="scientific">Kocuria varians</name>
    <name type="common">Micrococcus varians</name>
    <dbReference type="NCBI Taxonomy" id="1272"/>
    <lineage>
        <taxon>Bacteria</taxon>
        <taxon>Bacillati</taxon>
        <taxon>Actinomycetota</taxon>
        <taxon>Actinomycetes</taxon>
        <taxon>Micrococcales</taxon>
        <taxon>Micrococcaceae</taxon>
        <taxon>Kocuria</taxon>
    </lineage>
</organism>
<proteinExistence type="predicted"/>
<keyword evidence="2" id="KW-1133">Transmembrane helix</keyword>
<gene>
    <name evidence="3" type="ORF">KVA01_11040</name>
</gene>
<dbReference type="AlphaFoldDB" id="A0A4Y4D4R5"/>
<evidence type="ECO:0000256" key="2">
    <source>
        <dbReference type="SAM" id="Phobius"/>
    </source>
</evidence>
<reference evidence="3 4" key="1">
    <citation type="submission" date="2019-06" db="EMBL/GenBank/DDBJ databases">
        <title>Whole genome shotgun sequence of Kocuria varians NBRC 15358.</title>
        <authorList>
            <person name="Hosoyama A."/>
            <person name="Uohara A."/>
            <person name="Ohji S."/>
            <person name="Ichikawa N."/>
        </authorList>
    </citation>
    <scope>NUCLEOTIDE SEQUENCE [LARGE SCALE GENOMIC DNA]</scope>
    <source>
        <strain evidence="3 4">NBRC 15358</strain>
    </source>
</reference>
<comment type="caution">
    <text evidence="3">The sequence shown here is derived from an EMBL/GenBank/DDBJ whole genome shotgun (WGS) entry which is preliminary data.</text>
</comment>
<evidence type="ECO:0000313" key="3">
    <source>
        <dbReference type="EMBL" id="GEC98949.1"/>
    </source>
</evidence>
<keyword evidence="4" id="KW-1185">Reference proteome</keyword>
<evidence type="ECO:0000256" key="1">
    <source>
        <dbReference type="SAM" id="MobiDB-lite"/>
    </source>
</evidence>
<protein>
    <submittedName>
        <fullName evidence="3">Uncharacterized protein</fullName>
    </submittedName>
</protein>
<dbReference type="EMBL" id="BJNW01000007">
    <property type="protein sequence ID" value="GEC98949.1"/>
    <property type="molecule type" value="Genomic_DNA"/>
</dbReference>
<accession>A0A4Y4D4R5</accession>
<dbReference type="Proteomes" id="UP000315730">
    <property type="component" value="Unassembled WGS sequence"/>
</dbReference>
<feature type="transmembrane region" description="Helical" evidence="2">
    <location>
        <begin position="128"/>
        <end position="146"/>
    </location>
</feature>
<name>A0A4Y4D4R5_KOCVA</name>
<feature type="region of interest" description="Disordered" evidence="1">
    <location>
        <begin position="1"/>
        <end position="26"/>
    </location>
</feature>
<evidence type="ECO:0000313" key="4">
    <source>
        <dbReference type="Proteomes" id="UP000315730"/>
    </source>
</evidence>
<keyword evidence="2" id="KW-0472">Membrane</keyword>
<keyword evidence="2" id="KW-0812">Transmembrane</keyword>
<sequence length="175" mass="19169">MRLSPTTDPLARQYRRRSSRRSEGRYALQNGNPVTVDLVPSALAGADMTGWGERIRGTPPFGVTLSPGSGRLARVWDDGLALLETVSDGPYGGLMERQPNPASSPIFFVGIIVIVLIAQAVTAGIENFWWHLVVMAFVSLILAWPLRLIMRKLQTVGWSARCRTTHDPGASCTRP</sequence>
<feature type="transmembrane region" description="Helical" evidence="2">
    <location>
        <begin position="105"/>
        <end position="122"/>
    </location>
</feature>